<dbReference type="SUPFAM" id="SSF81383">
    <property type="entry name" value="F-box domain"/>
    <property type="match status" value="1"/>
</dbReference>
<sequence length="395" mass="45003">MTKAELDRISFLPDHLIDRILSDLPTMEVVRTSILSSKWKNKWTAQPNLVFDKQCVSAAASQDSKLLRIIDHVLLVHDGSINKFEISSSINDLNSVTSVDIDRWILHLIKKSIKVLVLDVWIGEYYKIPWCLFSCQSLLHLKLSFCRVKPPTKFEGFKKLKSLELKHVTVTQNAFDKLINGSPLLERLLLEHFDGFTEIHIDAPNLKFIEFTGKFEDISFDNTPQLAAAYFNLSFYQNRLNGRSNNLLNLFDHLPRLKSTLICTHFLKYLASGVVPLELPTPCMNLRTLYLEIDFNDLKQISVVLCLLKSSPNIRKLALSVPLKKKNALLTNASYCWENLFSLPAMPLIVRQKIIVKPDVNVNSILMTKLISLRKASVHAEVVNYGGSDSQFFSS</sequence>
<dbReference type="Gramene" id="Psat06G0067900-T1">
    <property type="protein sequence ID" value="KAI5393642.1"/>
    <property type="gene ID" value="KIW84_060679"/>
</dbReference>
<dbReference type="EMBL" id="JAMSHJ010000006">
    <property type="protein sequence ID" value="KAI5393642.1"/>
    <property type="molecule type" value="Genomic_DNA"/>
</dbReference>
<keyword evidence="3" id="KW-1185">Reference proteome</keyword>
<dbReference type="SMART" id="SM00256">
    <property type="entry name" value="FBOX"/>
    <property type="match status" value="1"/>
</dbReference>
<evidence type="ECO:0000313" key="3">
    <source>
        <dbReference type="Proteomes" id="UP001058974"/>
    </source>
</evidence>
<accession>A0A9D4W1Z1</accession>
<organism evidence="2 3">
    <name type="scientific">Pisum sativum</name>
    <name type="common">Garden pea</name>
    <name type="synonym">Lathyrus oleraceus</name>
    <dbReference type="NCBI Taxonomy" id="3888"/>
    <lineage>
        <taxon>Eukaryota</taxon>
        <taxon>Viridiplantae</taxon>
        <taxon>Streptophyta</taxon>
        <taxon>Embryophyta</taxon>
        <taxon>Tracheophyta</taxon>
        <taxon>Spermatophyta</taxon>
        <taxon>Magnoliopsida</taxon>
        <taxon>eudicotyledons</taxon>
        <taxon>Gunneridae</taxon>
        <taxon>Pentapetalae</taxon>
        <taxon>rosids</taxon>
        <taxon>fabids</taxon>
        <taxon>Fabales</taxon>
        <taxon>Fabaceae</taxon>
        <taxon>Papilionoideae</taxon>
        <taxon>50 kb inversion clade</taxon>
        <taxon>NPAAA clade</taxon>
        <taxon>Hologalegina</taxon>
        <taxon>IRL clade</taxon>
        <taxon>Fabeae</taxon>
        <taxon>Lathyrus</taxon>
    </lineage>
</organism>
<evidence type="ECO:0000259" key="1">
    <source>
        <dbReference type="PROSITE" id="PS50181"/>
    </source>
</evidence>
<dbReference type="Pfam" id="PF00646">
    <property type="entry name" value="F-box"/>
    <property type="match status" value="1"/>
</dbReference>
<dbReference type="Pfam" id="PF24758">
    <property type="entry name" value="LRR_At5g56370"/>
    <property type="match status" value="1"/>
</dbReference>
<feature type="domain" description="F-box" evidence="1">
    <location>
        <begin position="6"/>
        <end position="54"/>
    </location>
</feature>
<dbReference type="PANTHER" id="PTHR31639">
    <property type="entry name" value="F-BOX PROTEIN-LIKE"/>
    <property type="match status" value="1"/>
</dbReference>
<protein>
    <recommendedName>
        <fullName evidence="1">F-box domain-containing protein</fullName>
    </recommendedName>
</protein>
<dbReference type="InterPro" id="IPR032675">
    <property type="entry name" value="LRR_dom_sf"/>
</dbReference>
<reference evidence="2 3" key="1">
    <citation type="journal article" date="2022" name="Nat. Genet.">
        <title>Improved pea reference genome and pan-genome highlight genomic features and evolutionary characteristics.</title>
        <authorList>
            <person name="Yang T."/>
            <person name="Liu R."/>
            <person name="Luo Y."/>
            <person name="Hu S."/>
            <person name="Wang D."/>
            <person name="Wang C."/>
            <person name="Pandey M.K."/>
            <person name="Ge S."/>
            <person name="Xu Q."/>
            <person name="Li N."/>
            <person name="Li G."/>
            <person name="Huang Y."/>
            <person name="Saxena R.K."/>
            <person name="Ji Y."/>
            <person name="Li M."/>
            <person name="Yan X."/>
            <person name="He Y."/>
            <person name="Liu Y."/>
            <person name="Wang X."/>
            <person name="Xiang C."/>
            <person name="Varshney R.K."/>
            <person name="Ding H."/>
            <person name="Gao S."/>
            <person name="Zong X."/>
        </authorList>
    </citation>
    <scope>NUCLEOTIDE SEQUENCE [LARGE SCALE GENOMIC DNA]</scope>
    <source>
        <strain evidence="2 3">cv. Zhongwan 6</strain>
    </source>
</reference>
<name>A0A9D4W1Z1_PEA</name>
<dbReference type="Gene3D" id="3.80.10.10">
    <property type="entry name" value="Ribonuclease Inhibitor"/>
    <property type="match status" value="1"/>
</dbReference>
<gene>
    <name evidence="2" type="ORF">KIW84_060679</name>
</gene>
<comment type="caution">
    <text evidence="2">The sequence shown here is derived from an EMBL/GenBank/DDBJ whole genome shotgun (WGS) entry which is preliminary data.</text>
</comment>
<dbReference type="PANTHER" id="PTHR31639:SF93">
    <property type="entry name" value="F-BOX_FBD_LRR PROTEIN"/>
    <property type="match status" value="1"/>
</dbReference>
<dbReference type="SUPFAM" id="SSF52047">
    <property type="entry name" value="RNI-like"/>
    <property type="match status" value="1"/>
</dbReference>
<evidence type="ECO:0000313" key="2">
    <source>
        <dbReference type="EMBL" id="KAI5393642.1"/>
    </source>
</evidence>
<dbReference type="Proteomes" id="UP001058974">
    <property type="component" value="Chromosome 6"/>
</dbReference>
<proteinExistence type="predicted"/>
<dbReference type="PROSITE" id="PS50181">
    <property type="entry name" value="FBOX"/>
    <property type="match status" value="1"/>
</dbReference>
<dbReference type="InterPro" id="IPR036047">
    <property type="entry name" value="F-box-like_dom_sf"/>
</dbReference>
<dbReference type="InterPro" id="IPR055411">
    <property type="entry name" value="LRR_FXL15/At3g58940/PEG3-like"/>
</dbReference>
<dbReference type="AlphaFoldDB" id="A0A9D4W1Z1"/>
<dbReference type="InterPro" id="IPR001810">
    <property type="entry name" value="F-box_dom"/>
</dbReference>